<dbReference type="RefSeq" id="WP_105187682.1">
    <property type="nucleotide sequence ID" value="NZ_BAAAGO010000035.1"/>
</dbReference>
<protein>
    <recommendedName>
        <fullName evidence="5">DUF4386 domain-containing protein</fullName>
    </recommendedName>
</protein>
<evidence type="ECO:0000313" key="4">
    <source>
        <dbReference type="Proteomes" id="UP000238164"/>
    </source>
</evidence>
<dbReference type="KEGG" id="mgg:MPLG2_2970"/>
<feature type="transmembrane region" description="Helical" evidence="2">
    <location>
        <begin position="85"/>
        <end position="106"/>
    </location>
</feature>
<dbReference type="Proteomes" id="UP000238164">
    <property type="component" value="Chromosome 1"/>
</dbReference>
<dbReference type="AlphaFoldDB" id="A0A2N9JIX3"/>
<sequence>MTARTLARVAGVLYLVTFVTSIPALALKRPYLQTGAGVDALRWAAALEVVLALACLGTAVALYPITRRYQPALILGFVGSRTLEAATIVLGVVSMLAVASIGGPATPGAQALVAVHDWAFLIGPGTLPAVNALLLAPVLLKARLVPRAVPLVGLVGAPLLLGAALAELLGALDQVSLLGGLAALPIALWELSLGLWLTVRAVPHVAVPTEPGEVVRLREMTTDVGSVPAECGETSQNRSSFHERRRSRVSVGRSRTVTPDATSPAN</sequence>
<feature type="transmembrane region" description="Helical" evidence="2">
    <location>
        <begin position="151"/>
        <end position="172"/>
    </location>
</feature>
<dbReference type="EMBL" id="LT985188">
    <property type="protein sequence ID" value="SPD88000.1"/>
    <property type="molecule type" value="Genomic_DNA"/>
</dbReference>
<dbReference type="OrthoDB" id="1176146at2"/>
<organism evidence="3 4">
    <name type="scientific">Micropruina glycogenica</name>
    <dbReference type="NCBI Taxonomy" id="75385"/>
    <lineage>
        <taxon>Bacteria</taxon>
        <taxon>Bacillati</taxon>
        <taxon>Actinomycetota</taxon>
        <taxon>Actinomycetes</taxon>
        <taxon>Propionibacteriales</taxon>
        <taxon>Nocardioidaceae</taxon>
        <taxon>Micropruina</taxon>
    </lineage>
</organism>
<accession>A0A2N9JIX3</accession>
<feature type="transmembrane region" description="Helical" evidence="2">
    <location>
        <begin position="118"/>
        <end position="139"/>
    </location>
</feature>
<feature type="transmembrane region" description="Helical" evidence="2">
    <location>
        <begin position="43"/>
        <end position="65"/>
    </location>
</feature>
<gene>
    <name evidence="3" type="ORF">MPLG2_2970</name>
</gene>
<keyword evidence="4" id="KW-1185">Reference proteome</keyword>
<evidence type="ECO:0000256" key="1">
    <source>
        <dbReference type="SAM" id="MobiDB-lite"/>
    </source>
</evidence>
<feature type="compositionally biased region" description="Low complexity" evidence="1">
    <location>
        <begin position="249"/>
        <end position="258"/>
    </location>
</feature>
<feature type="transmembrane region" description="Helical" evidence="2">
    <location>
        <begin position="178"/>
        <end position="199"/>
    </location>
</feature>
<reference evidence="3 4" key="1">
    <citation type="submission" date="2018-02" db="EMBL/GenBank/DDBJ databases">
        <authorList>
            <person name="Cohen D.B."/>
            <person name="Kent A.D."/>
        </authorList>
    </citation>
    <scope>NUCLEOTIDE SEQUENCE [LARGE SCALE GENOMIC DNA]</scope>
    <source>
        <strain evidence="3">1</strain>
    </source>
</reference>
<keyword evidence="2" id="KW-1133">Transmembrane helix</keyword>
<feature type="region of interest" description="Disordered" evidence="1">
    <location>
        <begin position="226"/>
        <end position="266"/>
    </location>
</feature>
<keyword evidence="2" id="KW-0812">Transmembrane</keyword>
<name>A0A2N9JIX3_9ACTN</name>
<evidence type="ECO:0000256" key="2">
    <source>
        <dbReference type="SAM" id="Phobius"/>
    </source>
</evidence>
<proteinExistence type="predicted"/>
<evidence type="ECO:0008006" key="5">
    <source>
        <dbReference type="Google" id="ProtNLM"/>
    </source>
</evidence>
<dbReference type="InterPro" id="IPR025495">
    <property type="entry name" value="DUF4386"/>
</dbReference>
<feature type="transmembrane region" description="Helical" evidence="2">
    <location>
        <begin position="12"/>
        <end position="31"/>
    </location>
</feature>
<dbReference type="Pfam" id="PF14329">
    <property type="entry name" value="DUF4386"/>
    <property type="match status" value="1"/>
</dbReference>
<keyword evidence="2" id="KW-0472">Membrane</keyword>
<evidence type="ECO:0000313" key="3">
    <source>
        <dbReference type="EMBL" id="SPD88000.1"/>
    </source>
</evidence>